<dbReference type="EMBL" id="CP162511">
    <property type="protein sequence ID" value="XDI07458.1"/>
    <property type="molecule type" value="Genomic_DNA"/>
</dbReference>
<protein>
    <submittedName>
        <fullName evidence="1">Cell wall-binding repeat-containing protein</fullName>
    </submittedName>
</protein>
<dbReference type="InterPro" id="IPR007253">
    <property type="entry name" value="Cell_wall-bd_2"/>
</dbReference>
<dbReference type="Gene3D" id="3.40.50.12090">
    <property type="match status" value="1"/>
</dbReference>
<evidence type="ECO:0000313" key="1">
    <source>
        <dbReference type="EMBL" id="XDI07458.1"/>
    </source>
</evidence>
<sequence length="395" mass="40052">MAVSDRFSARVSTKLEVPSPGLFANDDMGHEGNVTITRLPAHGMYRPGGAGGGDFSYEPISGFVGVDEFEYCIAKGAAGTDCASDPATVTIRVGGPAVTRIAGVDRYEGAVKIAERTHPTTSLGLVVASGENYPDALSAGPVAAKAGVPMLLVQKGAVPTSTAAKITSLKPMSVTVVGGVNTISDAVIADIKTLLPAGATVTRVAGADRYEVSRKIAQSFGTSKHDYLTTGTNFPDALSSGAAAGAAGEPVLLVDGRQSSADSATLATITGLNSTSLTIAGGSDSLSSGIENSLKARVATTRVQGVDRYATSVELNKAAFTTAKTAYLATGTNYPDALVGGVIAAANKAPLYVVPGNCVPQPVLDEFTRLGTTNVVLLGGTNSLSPEVENLVACR</sequence>
<name>A0AB39BMQ8_9MICO</name>
<reference evidence="1" key="1">
    <citation type="submission" date="2024-05" db="EMBL/GenBank/DDBJ databases">
        <title>Herbiconiux sp. A18JL235.</title>
        <authorList>
            <person name="Zhang G."/>
        </authorList>
    </citation>
    <scope>NUCLEOTIDE SEQUENCE</scope>
    <source>
        <strain evidence="1">A18JL235</strain>
    </source>
</reference>
<dbReference type="PANTHER" id="PTHR30032">
    <property type="entry name" value="N-ACETYLMURAMOYL-L-ALANINE AMIDASE-RELATED"/>
    <property type="match status" value="1"/>
</dbReference>
<organism evidence="1">
    <name type="scientific">Herbiconiux sp. A18JL235</name>
    <dbReference type="NCBI Taxonomy" id="3152363"/>
    <lineage>
        <taxon>Bacteria</taxon>
        <taxon>Bacillati</taxon>
        <taxon>Actinomycetota</taxon>
        <taxon>Actinomycetes</taxon>
        <taxon>Micrococcales</taxon>
        <taxon>Microbacteriaceae</taxon>
        <taxon>Herbiconiux</taxon>
    </lineage>
</organism>
<dbReference type="PANTHER" id="PTHR30032:SF8">
    <property type="entry name" value="GERMINATION-SPECIFIC N-ACETYLMURAMOYL-L-ALANINE AMIDASE"/>
    <property type="match status" value="1"/>
</dbReference>
<proteinExistence type="predicted"/>
<dbReference type="AlphaFoldDB" id="A0AB39BMQ8"/>
<gene>
    <name evidence="1" type="ORF">ABFY20_17730</name>
</gene>
<accession>A0AB39BMQ8</accession>
<dbReference type="Pfam" id="PF04122">
    <property type="entry name" value="CW_binding_2"/>
    <property type="match status" value="3"/>
</dbReference>
<dbReference type="RefSeq" id="WP_368499824.1">
    <property type="nucleotide sequence ID" value="NZ_CP162511.1"/>
</dbReference>
<dbReference type="InterPro" id="IPR051922">
    <property type="entry name" value="Bact_Sporulation_Assoc"/>
</dbReference>